<sequence>AAHQLGKQLNLPPAYLLIHRVTLSTIGVLCQLGAEVRLRDELIDWLPGFVPLDEPADEEETTELEGRVAAEEPTG</sequence>
<dbReference type="Proteomes" id="UP000320888">
    <property type="component" value="Unassembled WGS sequence"/>
</dbReference>
<evidence type="ECO:0000256" key="1">
    <source>
        <dbReference type="SAM" id="MobiDB-lite"/>
    </source>
</evidence>
<keyword evidence="2" id="KW-0808">Transferase</keyword>
<name>A0A553YQ93_9ACTN</name>
<dbReference type="GO" id="GO:0016301">
    <property type="term" value="F:kinase activity"/>
    <property type="evidence" value="ECO:0007669"/>
    <property type="project" value="UniProtKB-KW"/>
</dbReference>
<comment type="caution">
    <text evidence="2">The sequence shown here is derived from an EMBL/GenBank/DDBJ whole genome shotgun (WGS) entry which is preliminary data.</text>
</comment>
<gene>
    <name evidence="2" type="ORF">FNZ23_26030</name>
</gene>
<dbReference type="EMBL" id="VKLS01000511">
    <property type="protein sequence ID" value="TSB31193.1"/>
    <property type="molecule type" value="Genomic_DNA"/>
</dbReference>
<feature type="compositionally biased region" description="Basic and acidic residues" evidence="1">
    <location>
        <begin position="64"/>
        <end position="75"/>
    </location>
</feature>
<feature type="region of interest" description="Disordered" evidence="1">
    <location>
        <begin position="54"/>
        <end position="75"/>
    </location>
</feature>
<reference evidence="2 3" key="1">
    <citation type="submission" date="2019-07" db="EMBL/GenBank/DDBJ databases">
        <title>Draft genome for Streptomyces benahoarensis MZ03-48.</title>
        <authorList>
            <person name="Gonzalez-Pimentel J.L."/>
        </authorList>
    </citation>
    <scope>NUCLEOTIDE SEQUENCE [LARGE SCALE GENOMIC DNA]</scope>
    <source>
        <strain evidence="2 3">MZ03-48</strain>
    </source>
</reference>
<feature type="non-terminal residue" evidence="2">
    <location>
        <position position="1"/>
    </location>
</feature>
<keyword evidence="3" id="KW-1185">Reference proteome</keyword>
<evidence type="ECO:0000313" key="3">
    <source>
        <dbReference type="Proteomes" id="UP000320888"/>
    </source>
</evidence>
<dbReference type="AlphaFoldDB" id="A0A553YQ93"/>
<organism evidence="2 3">
    <name type="scientific">Streptomyces benahoarensis</name>
    <dbReference type="NCBI Taxonomy" id="2595054"/>
    <lineage>
        <taxon>Bacteria</taxon>
        <taxon>Bacillati</taxon>
        <taxon>Actinomycetota</taxon>
        <taxon>Actinomycetes</taxon>
        <taxon>Kitasatosporales</taxon>
        <taxon>Streptomycetaceae</taxon>
        <taxon>Streptomyces</taxon>
    </lineage>
</organism>
<accession>A0A553YQ93</accession>
<keyword evidence="2" id="KW-0418">Kinase</keyword>
<protein>
    <submittedName>
        <fullName evidence="2">AarF/ABC1/UbiB kinase family protein</fullName>
    </submittedName>
</protein>
<proteinExistence type="predicted"/>
<evidence type="ECO:0000313" key="2">
    <source>
        <dbReference type="EMBL" id="TSB31193.1"/>
    </source>
</evidence>
<feature type="compositionally biased region" description="Acidic residues" evidence="1">
    <location>
        <begin position="54"/>
        <end position="63"/>
    </location>
</feature>